<sequence length="212" mass="23747">METCSLRFASYLTNCLCVHTPGNHASPQSYSTDACAKQQYILIVNCRILKTPHSPLDPWTYMGPKGRYEFSNYRNPSIKPNWLATFLLTCLGDIFDATATQGFRPDEPYPDGTYNCHLDYVSTSGSRGDFALGITKIEAPVWYMTFSDIVDDLEALWYAALWFEERAAGVPEMDFNVYQFDRQSSDARGSSFLASRGNFSFALIGEADVGNA</sequence>
<dbReference type="AlphaFoldDB" id="A0A8H6FDU6"/>
<evidence type="ECO:0000313" key="1">
    <source>
        <dbReference type="EMBL" id="KAF6224720.1"/>
    </source>
</evidence>
<name>A0A8H6FDU6_9LECA</name>
<evidence type="ECO:0000313" key="2">
    <source>
        <dbReference type="Proteomes" id="UP000593566"/>
    </source>
</evidence>
<dbReference type="RefSeq" id="XP_037153587.1">
    <property type="nucleotide sequence ID" value="XM_037300770.1"/>
</dbReference>
<reference evidence="1 2" key="1">
    <citation type="journal article" date="2020" name="Genomics">
        <title>Complete, high-quality genomes from long-read metagenomic sequencing of two wolf lichen thalli reveals enigmatic genome architecture.</title>
        <authorList>
            <person name="McKenzie S.K."/>
            <person name="Walston R.F."/>
            <person name="Allen J.L."/>
        </authorList>
    </citation>
    <scope>NUCLEOTIDE SEQUENCE [LARGE SCALE GENOMIC DNA]</scope>
    <source>
        <strain evidence="1">WasteWater1</strain>
    </source>
</reference>
<dbReference type="Proteomes" id="UP000593566">
    <property type="component" value="Unassembled WGS sequence"/>
</dbReference>
<gene>
    <name evidence="1" type="ORF">HO133_009913</name>
</gene>
<comment type="caution">
    <text evidence="1">The sequence shown here is derived from an EMBL/GenBank/DDBJ whole genome shotgun (WGS) entry which is preliminary data.</text>
</comment>
<protein>
    <submittedName>
        <fullName evidence="1">Uncharacterized protein</fullName>
    </submittedName>
</protein>
<organism evidence="1 2">
    <name type="scientific">Letharia lupina</name>
    <dbReference type="NCBI Taxonomy" id="560253"/>
    <lineage>
        <taxon>Eukaryota</taxon>
        <taxon>Fungi</taxon>
        <taxon>Dikarya</taxon>
        <taxon>Ascomycota</taxon>
        <taxon>Pezizomycotina</taxon>
        <taxon>Lecanoromycetes</taxon>
        <taxon>OSLEUM clade</taxon>
        <taxon>Lecanoromycetidae</taxon>
        <taxon>Lecanorales</taxon>
        <taxon>Lecanorineae</taxon>
        <taxon>Parmeliaceae</taxon>
        <taxon>Letharia</taxon>
    </lineage>
</organism>
<dbReference type="EMBL" id="JACCJB010000008">
    <property type="protein sequence ID" value="KAF6224720.1"/>
    <property type="molecule type" value="Genomic_DNA"/>
</dbReference>
<accession>A0A8H6FDU6</accession>
<keyword evidence="2" id="KW-1185">Reference proteome</keyword>
<proteinExistence type="predicted"/>
<dbReference type="GeneID" id="59338306"/>